<reference evidence="3" key="1">
    <citation type="submission" date="2017-12" db="EMBL/GenBank/DDBJ databases">
        <title>Whole genome sequencing of Acidipropionibacterium jensenii strains JS279 and JS280.</title>
        <authorList>
            <person name="Deptula P."/>
            <person name="Laine P."/>
            <person name="Smolander O.-P."/>
            <person name="Paulin L."/>
            <person name="Auvinen P."/>
            <person name="Varmanen P."/>
        </authorList>
    </citation>
    <scope>NUCLEOTIDE SEQUENCE [LARGE SCALE GENOMIC DNA]</scope>
    <source>
        <strain evidence="3">JS280</strain>
    </source>
</reference>
<feature type="transmembrane region" description="Helical" evidence="1">
    <location>
        <begin position="156"/>
        <end position="185"/>
    </location>
</feature>
<keyword evidence="1" id="KW-1003">Cell membrane</keyword>
<dbReference type="PANTHER" id="PTHR34300">
    <property type="entry name" value="QUEUOSINE PRECURSOR TRANSPORTER-RELATED"/>
    <property type="match status" value="1"/>
</dbReference>
<dbReference type="GO" id="GO:0005886">
    <property type="term" value="C:plasma membrane"/>
    <property type="evidence" value="ECO:0007669"/>
    <property type="project" value="UniProtKB-SubCell"/>
</dbReference>
<dbReference type="AlphaFoldDB" id="A0A3Q9UIM5"/>
<feature type="transmembrane region" description="Helical" evidence="1">
    <location>
        <begin position="80"/>
        <end position="101"/>
    </location>
</feature>
<evidence type="ECO:0000313" key="2">
    <source>
        <dbReference type="EMBL" id="AZZ39670.1"/>
    </source>
</evidence>
<protein>
    <recommendedName>
        <fullName evidence="1">Probable queuosine precursor transporter</fullName>
        <shortName evidence="1">Q precursor transporter</shortName>
    </recommendedName>
</protein>
<dbReference type="HAMAP" id="MF_02088">
    <property type="entry name" value="Q_prec_transport"/>
    <property type="match status" value="1"/>
</dbReference>
<keyword evidence="1" id="KW-0472">Membrane</keyword>
<comment type="function">
    <text evidence="1">Involved in the import of queuosine (Q) precursors, required for Q precursor salvage.</text>
</comment>
<comment type="subcellular location">
    <subcellularLocation>
        <location evidence="1">Cell membrane</location>
        <topology evidence="1">Multi-pass membrane protein</topology>
    </subcellularLocation>
</comment>
<evidence type="ECO:0000256" key="1">
    <source>
        <dbReference type="HAMAP-Rule" id="MF_02088"/>
    </source>
</evidence>
<sequence>MTDQPSEASRAVYADRGSSHYDIILTAMCVVVIISNIGGSKGVQLGPITTDGGFFLFPLAYVLGDITTEVYGLRAARRGIVMGFLMAILAVLCFWVIIALPGLGDSYSTEHDAAIAAALGPVWQIVVAGLCAFLAGQMTNSLIMVRLKAHYRERGLVGRLMGSTGVGELVDTVIFCTIAAPVVGITSFGQWVNYAFFGFLWKTLVEYALIPVTTRVIGWIKKREPSYQEGLVAAERVSVA</sequence>
<dbReference type="GO" id="GO:0022857">
    <property type="term" value="F:transmembrane transporter activity"/>
    <property type="evidence" value="ECO:0007669"/>
    <property type="project" value="UniProtKB-UniRule"/>
</dbReference>
<gene>
    <name evidence="2" type="ORF">C0Z10_07800</name>
</gene>
<comment type="similarity">
    <text evidence="1">Belongs to the vitamin uptake transporter (VUT/ECF) (TC 2.A.88) family. Q precursor transporter subfamily.</text>
</comment>
<dbReference type="KEGG" id="aji:C0Z10_07800"/>
<keyword evidence="1" id="KW-0813">Transport</keyword>
<dbReference type="RefSeq" id="WP_097799009.1">
    <property type="nucleotide sequence ID" value="NZ_CP025570.1"/>
</dbReference>
<dbReference type="NCBIfam" id="TIGR00697">
    <property type="entry name" value="queuosine precursor transporter"/>
    <property type="match status" value="1"/>
</dbReference>
<feature type="transmembrane region" description="Helical" evidence="1">
    <location>
        <begin position="21"/>
        <end position="40"/>
    </location>
</feature>
<keyword evidence="1" id="KW-1133">Transmembrane helix</keyword>
<keyword evidence="1" id="KW-0812">Transmembrane</keyword>
<accession>A0A3Q9UIM5</accession>
<proteinExistence type="inferred from homology"/>
<dbReference type="EMBL" id="CP025570">
    <property type="protein sequence ID" value="AZZ39670.1"/>
    <property type="molecule type" value="Genomic_DNA"/>
</dbReference>
<dbReference type="Pfam" id="PF02592">
    <property type="entry name" value="Vut_1"/>
    <property type="match status" value="1"/>
</dbReference>
<dbReference type="Proteomes" id="UP000285875">
    <property type="component" value="Chromosome"/>
</dbReference>
<feature type="transmembrane region" description="Helical" evidence="1">
    <location>
        <begin position="191"/>
        <end position="213"/>
    </location>
</feature>
<feature type="transmembrane region" description="Helical" evidence="1">
    <location>
        <begin position="113"/>
        <end position="135"/>
    </location>
</feature>
<dbReference type="InterPro" id="IPR003744">
    <property type="entry name" value="YhhQ"/>
</dbReference>
<dbReference type="PANTHER" id="PTHR34300:SF2">
    <property type="entry name" value="QUEUOSINE PRECURSOR TRANSPORTER-RELATED"/>
    <property type="match status" value="1"/>
</dbReference>
<organism evidence="2 3">
    <name type="scientific">Acidipropionibacterium jensenii</name>
    <dbReference type="NCBI Taxonomy" id="1749"/>
    <lineage>
        <taxon>Bacteria</taxon>
        <taxon>Bacillati</taxon>
        <taxon>Actinomycetota</taxon>
        <taxon>Actinomycetes</taxon>
        <taxon>Propionibacteriales</taxon>
        <taxon>Propionibacteriaceae</taxon>
        <taxon>Acidipropionibacterium</taxon>
    </lineage>
</organism>
<name>A0A3Q9UIM5_9ACTN</name>
<feature type="transmembrane region" description="Helical" evidence="1">
    <location>
        <begin position="52"/>
        <end position="73"/>
    </location>
</feature>
<evidence type="ECO:0000313" key="3">
    <source>
        <dbReference type="Proteomes" id="UP000285875"/>
    </source>
</evidence>